<reference evidence="8 9" key="1">
    <citation type="submission" date="2020-03" db="EMBL/GenBank/DDBJ databases">
        <authorList>
            <person name="Zhu W."/>
        </authorList>
    </citation>
    <scope>NUCLEOTIDE SEQUENCE [LARGE SCALE GENOMIC DNA]</scope>
    <source>
        <strain evidence="8 9">185</strain>
    </source>
</reference>
<gene>
    <name evidence="8" type="ORF">G8D99_06500</name>
</gene>
<dbReference type="PANTHER" id="PTHR30429">
    <property type="entry name" value="D-METHIONINE-BINDING LIPOPROTEIN METQ"/>
    <property type="match status" value="1"/>
</dbReference>
<dbReference type="AlphaFoldDB" id="A0A6G8S401"/>
<evidence type="ECO:0000256" key="7">
    <source>
        <dbReference type="SAM" id="SignalP"/>
    </source>
</evidence>
<evidence type="ECO:0000313" key="9">
    <source>
        <dbReference type="Proteomes" id="UP000501939"/>
    </source>
</evidence>
<dbReference type="EMBL" id="CP049916">
    <property type="protein sequence ID" value="QIO08703.1"/>
    <property type="molecule type" value="Genomic_DNA"/>
</dbReference>
<keyword evidence="2 7" id="KW-0732">Signal</keyword>
<dbReference type="KEGG" id="alj:G8D99_06500"/>
<proteinExistence type="inferred from homology"/>
<dbReference type="RefSeq" id="WP_166323713.1">
    <property type="nucleotide sequence ID" value="NZ_CP049916.1"/>
</dbReference>
<evidence type="ECO:0000256" key="1">
    <source>
        <dbReference type="ARBA" id="ARBA00004635"/>
    </source>
</evidence>
<dbReference type="Pfam" id="PF03180">
    <property type="entry name" value="Lipoprotein_9"/>
    <property type="match status" value="1"/>
</dbReference>
<keyword evidence="4" id="KW-0564">Palmitate</keyword>
<keyword evidence="9" id="KW-1185">Reference proteome</keyword>
<evidence type="ECO:0000256" key="2">
    <source>
        <dbReference type="ARBA" id="ARBA00022729"/>
    </source>
</evidence>
<feature type="signal peptide" evidence="7">
    <location>
        <begin position="1"/>
        <end position="23"/>
    </location>
</feature>
<evidence type="ECO:0000256" key="6">
    <source>
        <dbReference type="PIRNR" id="PIRNR002854"/>
    </source>
</evidence>
<comment type="similarity">
    <text evidence="6">Belongs to the nlpA lipoprotein family.</text>
</comment>
<dbReference type="PIRSF" id="PIRSF002854">
    <property type="entry name" value="MetQ"/>
    <property type="match status" value="1"/>
</dbReference>
<comment type="subcellular location">
    <subcellularLocation>
        <location evidence="1">Membrane</location>
        <topology evidence="1">Lipid-anchor</topology>
    </subcellularLocation>
</comment>
<evidence type="ECO:0000256" key="4">
    <source>
        <dbReference type="ARBA" id="ARBA00023139"/>
    </source>
</evidence>
<dbReference type="Proteomes" id="UP000501939">
    <property type="component" value="Chromosome"/>
</dbReference>
<protein>
    <recommendedName>
        <fullName evidence="6">Lipoprotein</fullName>
    </recommendedName>
</protein>
<dbReference type="InterPro" id="IPR004872">
    <property type="entry name" value="Lipoprotein_NlpA"/>
</dbReference>
<dbReference type="PANTHER" id="PTHR30429:SF0">
    <property type="entry name" value="METHIONINE-BINDING LIPOPROTEIN METQ"/>
    <property type="match status" value="1"/>
</dbReference>
<organism evidence="8 9">
    <name type="scientific">Acinetobacter lanii</name>
    <dbReference type="NCBI Taxonomy" id="2715163"/>
    <lineage>
        <taxon>Bacteria</taxon>
        <taxon>Pseudomonadati</taxon>
        <taxon>Pseudomonadota</taxon>
        <taxon>Gammaproteobacteria</taxon>
        <taxon>Moraxellales</taxon>
        <taxon>Moraxellaceae</taxon>
        <taxon>Acinetobacter</taxon>
    </lineage>
</organism>
<accession>A0A6G8S401</accession>
<name>A0A6G8S401_9GAMM</name>
<evidence type="ECO:0000256" key="3">
    <source>
        <dbReference type="ARBA" id="ARBA00023136"/>
    </source>
</evidence>
<keyword evidence="5 6" id="KW-0449">Lipoprotein</keyword>
<feature type="chain" id="PRO_5026320540" description="Lipoprotein" evidence="7">
    <location>
        <begin position="24"/>
        <end position="271"/>
    </location>
</feature>
<dbReference type="Gene3D" id="3.40.190.10">
    <property type="entry name" value="Periplasmic binding protein-like II"/>
    <property type="match status" value="2"/>
</dbReference>
<sequence>MMNTLKKLAAVISIAAVSAGVWANQTVTVGASATPHAVILEHIKPELAKQGIDLKIKIYSDYVQPNTQLVSKKLDANYFQYRPFLNDFNAKTKSNLVPVVPVHIEPFLLYSSKITNLKQLKDGATVAIPSDPVNGGRGLLLLAKLNLITLKPGFKQLALPTDKLLSVRDIASNPKKLKIKELDSAMLPRTLSQVDLAALNCNYVLEAKLDIKKSLYIESGQDGKNIWAEYLVVRPGDQKKPEIQKVAKALNSDSTRQFIKQHFKGEIYTAF</sequence>
<dbReference type="GO" id="GO:0016020">
    <property type="term" value="C:membrane"/>
    <property type="evidence" value="ECO:0007669"/>
    <property type="project" value="UniProtKB-SubCell"/>
</dbReference>
<evidence type="ECO:0000256" key="5">
    <source>
        <dbReference type="ARBA" id="ARBA00023288"/>
    </source>
</evidence>
<evidence type="ECO:0000313" key="8">
    <source>
        <dbReference type="EMBL" id="QIO08703.1"/>
    </source>
</evidence>
<keyword evidence="3" id="KW-0472">Membrane</keyword>
<dbReference type="SUPFAM" id="SSF53850">
    <property type="entry name" value="Periplasmic binding protein-like II"/>
    <property type="match status" value="1"/>
</dbReference>